<keyword evidence="1" id="KW-0175">Coiled coil</keyword>
<keyword evidence="4" id="KW-1185">Reference proteome</keyword>
<reference evidence="3" key="1">
    <citation type="submission" date="2024-01" db="EMBL/GenBank/DDBJ databases">
        <title>Bank of Algae and Cyanobacteria of the Azores (BACA) strain genomes.</title>
        <authorList>
            <person name="Luz R."/>
            <person name="Cordeiro R."/>
            <person name="Fonseca A."/>
            <person name="Goncalves V."/>
        </authorList>
    </citation>
    <scope>NUCLEOTIDE SEQUENCE</scope>
    <source>
        <strain evidence="3">BACA0141</strain>
    </source>
</reference>
<name>A0AAW9PPT9_9CYAN</name>
<evidence type="ECO:0000256" key="1">
    <source>
        <dbReference type="SAM" id="Coils"/>
    </source>
</evidence>
<feature type="coiled-coil region" evidence="1">
    <location>
        <begin position="79"/>
        <end position="139"/>
    </location>
</feature>
<evidence type="ECO:0000313" key="3">
    <source>
        <dbReference type="EMBL" id="MEE3715220.1"/>
    </source>
</evidence>
<protein>
    <recommendedName>
        <fullName evidence="5">Chromosome partition protein Smc</fullName>
    </recommendedName>
</protein>
<feature type="compositionally biased region" description="Low complexity" evidence="2">
    <location>
        <begin position="210"/>
        <end position="234"/>
    </location>
</feature>
<dbReference type="Gene3D" id="1.20.120.20">
    <property type="entry name" value="Apolipoprotein"/>
    <property type="match status" value="1"/>
</dbReference>
<sequence length="234" mass="26545">MGEITREEIRERLGNIDQIRDIIFGAHLREYTSRLDKLESDLGTMQQEVRDRINEVKNVLSIELKSAVDSIDKRLKVISAATQEESADLRQQIDRVNRKFTNGIEALDEAVETQKNALREELTDTRDRLQEDIRELRAHVFEELDRHFSMLKEVKVSKDDMAEILFELGMRLKGTEFVPELKEAAELDYEDLALPESAPAPKRSSLGSDSATSTTAPASTPSKTPSRSTRTTKA</sequence>
<gene>
    <name evidence="3" type="ORF">V2H45_00515</name>
</gene>
<dbReference type="SUPFAM" id="SSF58113">
    <property type="entry name" value="Apolipoprotein A-I"/>
    <property type="match status" value="1"/>
</dbReference>
<dbReference type="RefSeq" id="WP_330481643.1">
    <property type="nucleotide sequence ID" value="NZ_JAZBJZ010000001.1"/>
</dbReference>
<dbReference type="AlphaFoldDB" id="A0AAW9PPT9"/>
<accession>A0AAW9PPT9</accession>
<feature type="region of interest" description="Disordered" evidence="2">
    <location>
        <begin position="192"/>
        <end position="234"/>
    </location>
</feature>
<comment type="caution">
    <text evidence="3">The sequence shown here is derived from an EMBL/GenBank/DDBJ whole genome shotgun (WGS) entry which is preliminary data.</text>
</comment>
<dbReference type="EMBL" id="JAZBJZ010000001">
    <property type="protein sequence ID" value="MEE3715220.1"/>
    <property type="molecule type" value="Genomic_DNA"/>
</dbReference>
<dbReference type="Proteomes" id="UP001333818">
    <property type="component" value="Unassembled WGS sequence"/>
</dbReference>
<organism evidence="3 4">
    <name type="scientific">Tumidithrix elongata BACA0141</name>
    <dbReference type="NCBI Taxonomy" id="2716417"/>
    <lineage>
        <taxon>Bacteria</taxon>
        <taxon>Bacillati</taxon>
        <taxon>Cyanobacteriota</taxon>
        <taxon>Cyanophyceae</taxon>
        <taxon>Pseudanabaenales</taxon>
        <taxon>Pseudanabaenaceae</taxon>
        <taxon>Tumidithrix</taxon>
        <taxon>Tumidithrix elongata</taxon>
    </lineage>
</organism>
<proteinExistence type="predicted"/>
<evidence type="ECO:0000256" key="2">
    <source>
        <dbReference type="SAM" id="MobiDB-lite"/>
    </source>
</evidence>
<evidence type="ECO:0000313" key="4">
    <source>
        <dbReference type="Proteomes" id="UP001333818"/>
    </source>
</evidence>
<feature type="coiled-coil region" evidence="1">
    <location>
        <begin position="28"/>
        <end position="55"/>
    </location>
</feature>
<evidence type="ECO:0008006" key="5">
    <source>
        <dbReference type="Google" id="ProtNLM"/>
    </source>
</evidence>